<dbReference type="PRINTS" id="PR00368">
    <property type="entry name" value="FADPNR"/>
</dbReference>
<accession>A0A853C5S8</accession>
<dbReference type="PRINTS" id="PR00411">
    <property type="entry name" value="PNDRDTASEI"/>
</dbReference>
<dbReference type="InterPro" id="IPR036188">
    <property type="entry name" value="FAD/NAD-bd_sf"/>
</dbReference>
<dbReference type="GO" id="GO:0005737">
    <property type="term" value="C:cytoplasm"/>
    <property type="evidence" value="ECO:0007669"/>
    <property type="project" value="TreeGrafter"/>
</dbReference>
<dbReference type="Pfam" id="PF07992">
    <property type="entry name" value="Pyr_redox_2"/>
    <property type="match status" value="1"/>
</dbReference>
<keyword evidence="4" id="KW-0560">Oxidoreductase</keyword>
<dbReference type="Gene3D" id="3.50.50.60">
    <property type="entry name" value="FAD/NAD(P)-binding domain"/>
    <property type="match status" value="2"/>
</dbReference>
<dbReference type="PANTHER" id="PTHR43557">
    <property type="entry name" value="APOPTOSIS-INDUCING FACTOR 1"/>
    <property type="match status" value="1"/>
</dbReference>
<dbReference type="RefSeq" id="WP_179669453.1">
    <property type="nucleotide sequence ID" value="NZ_JACCFP010000001.1"/>
</dbReference>
<dbReference type="SUPFAM" id="SSF55424">
    <property type="entry name" value="FAD/NAD-linked reductases, dimerisation (C-terminal) domain"/>
    <property type="match status" value="1"/>
</dbReference>
<protein>
    <submittedName>
        <fullName evidence="6">NADPH-dependent 2,4-dienoyl-CoA reductase/sulfur reductase-like enzyme</fullName>
    </submittedName>
</protein>
<comment type="caution">
    <text evidence="6">The sequence shown here is derived from an EMBL/GenBank/DDBJ whole genome shotgun (WGS) entry which is preliminary data.</text>
</comment>
<evidence type="ECO:0000256" key="3">
    <source>
        <dbReference type="ARBA" id="ARBA00022827"/>
    </source>
</evidence>
<evidence type="ECO:0000313" key="7">
    <source>
        <dbReference type="Proteomes" id="UP000530424"/>
    </source>
</evidence>
<dbReference type="InterPro" id="IPR016156">
    <property type="entry name" value="FAD/NAD-linked_Rdtase_dimer_sf"/>
</dbReference>
<reference evidence="6 7" key="1">
    <citation type="submission" date="2020-07" db="EMBL/GenBank/DDBJ databases">
        <title>Sequencing the genomes of 1000 actinobacteria strains.</title>
        <authorList>
            <person name="Klenk H.-P."/>
        </authorList>
    </citation>
    <scope>NUCLEOTIDE SEQUENCE [LARGE SCALE GENOMIC DNA]</scope>
    <source>
        <strain evidence="6 7">DSM 103833</strain>
    </source>
</reference>
<dbReference type="SUPFAM" id="SSF51905">
    <property type="entry name" value="FAD/NAD(P)-binding domain"/>
    <property type="match status" value="2"/>
</dbReference>
<keyword evidence="3" id="KW-0274">FAD</keyword>
<keyword evidence="2" id="KW-0285">Flavoprotein</keyword>
<dbReference type="EMBL" id="JACCFP010000001">
    <property type="protein sequence ID" value="NYJ03175.1"/>
    <property type="molecule type" value="Genomic_DNA"/>
</dbReference>
<evidence type="ECO:0000259" key="5">
    <source>
        <dbReference type="Pfam" id="PF07992"/>
    </source>
</evidence>
<proteinExistence type="predicted"/>
<sequence>MSTGHVVVVGGSLGGLRAAEQLRAAGHDGPVTVVGEEPWLPYNRPPLSKEVLADPGDHDPARLHAGIAFRRRASVEDVEFRVGRRVVSADLARRALALDDGTALTYDGLVVATGLRARRLAVPGPTEGRHVVRTLDDACALRAAIADASQVVVVGAGFVGCETAASLHTLGLPVTVVHPEAVAFEPALGREVGAAIQRHLEAAGITFVSGVGVAAYAGVGAVAGVLLDDGRTLEASLVVEAVGSACNTEWLEGNGLDLSDGVLTDNDLRVVGAQRVVAVGDVSRFPNPLFGPDLGARPRRVEHWSMPTDTAKRAAATLVADLAGTPGPDTPFAPTPSFWSDLLDLRLQAYGSPALGSELRLEEGDLARLGDGAVVTYHHDGALVGVLAVNIPPARLRALRDRFAAPVAVH</sequence>
<comment type="cofactor">
    <cofactor evidence="1">
        <name>FAD</name>
        <dbReference type="ChEBI" id="CHEBI:57692"/>
    </cofactor>
</comment>
<evidence type="ECO:0000313" key="6">
    <source>
        <dbReference type="EMBL" id="NYJ03175.1"/>
    </source>
</evidence>
<name>A0A853C5S8_9ACTN</name>
<evidence type="ECO:0000256" key="2">
    <source>
        <dbReference type="ARBA" id="ARBA00022630"/>
    </source>
</evidence>
<feature type="domain" description="FAD/NAD(P)-binding" evidence="5">
    <location>
        <begin position="5"/>
        <end position="289"/>
    </location>
</feature>
<organism evidence="6 7">
    <name type="scientific">Nocardioides thalensis</name>
    <dbReference type="NCBI Taxonomy" id="1914755"/>
    <lineage>
        <taxon>Bacteria</taxon>
        <taxon>Bacillati</taxon>
        <taxon>Actinomycetota</taxon>
        <taxon>Actinomycetes</taxon>
        <taxon>Propionibacteriales</taxon>
        <taxon>Nocardioidaceae</taxon>
        <taxon>Nocardioides</taxon>
    </lineage>
</organism>
<dbReference type="Gene3D" id="3.30.390.30">
    <property type="match status" value="1"/>
</dbReference>
<dbReference type="GO" id="GO:0016651">
    <property type="term" value="F:oxidoreductase activity, acting on NAD(P)H"/>
    <property type="evidence" value="ECO:0007669"/>
    <property type="project" value="TreeGrafter"/>
</dbReference>
<dbReference type="AlphaFoldDB" id="A0A853C5S8"/>
<dbReference type="PANTHER" id="PTHR43557:SF2">
    <property type="entry name" value="RIESKE DOMAIN-CONTAINING PROTEIN-RELATED"/>
    <property type="match status" value="1"/>
</dbReference>
<dbReference type="InterPro" id="IPR023753">
    <property type="entry name" value="FAD/NAD-binding_dom"/>
</dbReference>
<dbReference type="Proteomes" id="UP000530424">
    <property type="component" value="Unassembled WGS sequence"/>
</dbReference>
<dbReference type="InterPro" id="IPR050446">
    <property type="entry name" value="FAD-oxidoreductase/Apoptosis"/>
</dbReference>
<evidence type="ECO:0000256" key="4">
    <source>
        <dbReference type="ARBA" id="ARBA00023002"/>
    </source>
</evidence>
<keyword evidence="7" id="KW-1185">Reference proteome</keyword>
<gene>
    <name evidence="6" type="ORF">HNR19_003873</name>
</gene>
<evidence type="ECO:0000256" key="1">
    <source>
        <dbReference type="ARBA" id="ARBA00001974"/>
    </source>
</evidence>